<reference evidence="7" key="1">
    <citation type="submission" date="2014-12" db="EMBL/GenBank/DDBJ databases">
        <authorList>
            <person name="Salcher M.M."/>
        </authorList>
    </citation>
    <scope>NUCLEOTIDE SEQUENCE [LARGE SCALE GENOMIC DNA]</scope>
    <source>
        <strain evidence="7">MMS-10A-171</strain>
    </source>
</reference>
<dbReference type="OrthoDB" id="8525418at2"/>
<feature type="signal peptide" evidence="2">
    <location>
        <begin position="1"/>
        <end position="20"/>
    </location>
</feature>
<keyword evidence="2" id="KW-0175">Coiled coil</keyword>
<accession>A0A0B7IWJ1</accession>
<feature type="chain" id="PRO_5009983079" description="Cell division coordinator CpoB" evidence="2">
    <location>
        <begin position="21"/>
        <end position="284"/>
    </location>
</feature>
<dbReference type="HAMAP" id="MF_02066">
    <property type="entry name" value="CpoB"/>
    <property type="match status" value="1"/>
</dbReference>
<dbReference type="InterPro" id="IPR039565">
    <property type="entry name" value="BamD-like"/>
</dbReference>
<dbReference type="HOGENOM" id="CLU_044315_1_0_4"/>
<comment type="function">
    <text evidence="2">Mediates coordination of peptidoglycan synthesis and outer membrane constriction during cell division.</text>
</comment>
<dbReference type="InterPro" id="IPR034706">
    <property type="entry name" value="CpoB"/>
</dbReference>
<evidence type="ECO:0000259" key="4">
    <source>
        <dbReference type="Pfam" id="PF13525"/>
    </source>
</evidence>
<evidence type="ECO:0000259" key="5">
    <source>
        <dbReference type="Pfam" id="PF16331"/>
    </source>
</evidence>
<dbReference type="Gene3D" id="1.20.5.110">
    <property type="match status" value="1"/>
</dbReference>
<dbReference type="SUPFAM" id="SSF48452">
    <property type="entry name" value="TPR-like"/>
    <property type="match status" value="1"/>
</dbReference>
<dbReference type="InterPro" id="IPR011990">
    <property type="entry name" value="TPR-like_helical_dom_sf"/>
</dbReference>
<dbReference type="InterPro" id="IPR019734">
    <property type="entry name" value="TPR_rpt"/>
</dbReference>
<sequence length="284" mass="31462" precursor="true">MRKLILISVYLLSVSPFAHAALFDDKEARQQIVDLQQKTEAQNQATQTALDALKKSQQALEQRILSIENVIKSQGLMDLLSQIDRLNEELNKVKGELEVAQHHIDVAQQRQKDLYADTDGRLRKLEAGNSPATNTATEIKEPQAQINSTNTTPAESSPESKAFEGAQALLQAGKYKEAFDAFDKFLQGYANSKQVPNAQYGLGYAQFSLKNYKAAIATQQKLIAQFPDSAKVPDAKFNIANCQIQLSDIEGAKKSLRELIAQHPSSDLIPNAKRRLAVLESIKK</sequence>
<organism evidence="6 7">
    <name type="scientific">Candidatus Methylopumilus turicensis</name>
    <dbReference type="NCBI Taxonomy" id="1581680"/>
    <lineage>
        <taxon>Bacteria</taxon>
        <taxon>Pseudomonadati</taxon>
        <taxon>Pseudomonadota</taxon>
        <taxon>Betaproteobacteria</taxon>
        <taxon>Nitrosomonadales</taxon>
        <taxon>Methylophilaceae</taxon>
        <taxon>Candidatus Methylopumilus</taxon>
    </lineage>
</organism>
<proteinExistence type="inferred from homology"/>
<name>A0A0B7IWJ1_9PROT</name>
<dbReference type="RefSeq" id="WP_045751692.1">
    <property type="nucleotide sequence ID" value="NZ_LN794158.1"/>
</dbReference>
<dbReference type="NCBIfam" id="TIGR02795">
    <property type="entry name" value="tol_pal_ybgF"/>
    <property type="match status" value="1"/>
</dbReference>
<dbReference type="Pfam" id="PF16331">
    <property type="entry name" value="TolA_bind_tri"/>
    <property type="match status" value="1"/>
</dbReference>
<comment type="similarity">
    <text evidence="2">Belongs to the CpoB family.</text>
</comment>
<keyword evidence="2" id="KW-0132">Cell division</keyword>
<gene>
    <name evidence="2" type="primary">cpoB</name>
    <name evidence="6" type="ORF">BN1209_1597</name>
</gene>
<keyword evidence="2" id="KW-0574">Periplasm</keyword>
<evidence type="ECO:0000313" key="6">
    <source>
        <dbReference type="EMBL" id="CEN56632.1"/>
    </source>
</evidence>
<dbReference type="SMART" id="SM00028">
    <property type="entry name" value="TPR"/>
    <property type="match status" value="2"/>
</dbReference>
<dbReference type="GO" id="GO:0070206">
    <property type="term" value="P:protein trimerization"/>
    <property type="evidence" value="ECO:0007669"/>
    <property type="project" value="InterPro"/>
</dbReference>
<feature type="compositionally biased region" description="Polar residues" evidence="3">
    <location>
        <begin position="144"/>
        <end position="159"/>
    </location>
</feature>
<keyword evidence="2" id="KW-0131">Cell cycle</keyword>
<keyword evidence="7" id="KW-1185">Reference proteome</keyword>
<dbReference type="GO" id="GO:0043093">
    <property type="term" value="P:FtsZ-dependent cytokinesis"/>
    <property type="evidence" value="ECO:0007669"/>
    <property type="project" value="UniProtKB-UniRule"/>
</dbReference>
<evidence type="ECO:0000256" key="1">
    <source>
        <dbReference type="ARBA" id="ARBA00022729"/>
    </source>
</evidence>
<protein>
    <recommendedName>
        <fullName evidence="2">Cell division coordinator CpoB</fullName>
    </recommendedName>
</protein>
<dbReference type="InterPro" id="IPR014162">
    <property type="entry name" value="CpoB_C"/>
</dbReference>
<comment type="subcellular location">
    <subcellularLocation>
        <location evidence="2">Periplasm</location>
    </subcellularLocation>
</comment>
<feature type="domain" description="Outer membrane lipoprotein BamD-like" evidence="4">
    <location>
        <begin position="158"/>
        <end position="280"/>
    </location>
</feature>
<dbReference type="InterPro" id="IPR032519">
    <property type="entry name" value="YbgF_tri"/>
</dbReference>
<evidence type="ECO:0000313" key="7">
    <source>
        <dbReference type="Proteomes" id="UP000056322"/>
    </source>
</evidence>
<evidence type="ECO:0000256" key="2">
    <source>
        <dbReference type="HAMAP-Rule" id="MF_02066"/>
    </source>
</evidence>
<dbReference type="Gene3D" id="1.25.40.10">
    <property type="entry name" value="Tetratricopeptide repeat domain"/>
    <property type="match status" value="1"/>
</dbReference>
<dbReference type="KEGG" id="mbac:BN1209_1597"/>
<evidence type="ECO:0000256" key="3">
    <source>
        <dbReference type="SAM" id="MobiDB-lite"/>
    </source>
</evidence>
<dbReference type="STRING" id="1581680.BN1209_1597"/>
<feature type="domain" description="YbgF trimerisation" evidence="5">
    <location>
        <begin position="60"/>
        <end position="131"/>
    </location>
</feature>
<dbReference type="EMBL" id="LN794158">
    <property type="protein sequence ID" value="CEN56632.1"/>
    <property type="molecule type" value="Genomic_DNA"/>
</dbReference>
<feature type="region of interest" description="Disordered" evidence="3">
    <location>
        <begin position="125"/>
        <end position="159"/>
    </location>
</feature>
<dbReference type="Proteomes" id="UP000056322">
    <property type="component" value="Chromosome 1"/>
</dbReference>
<dbReference type="AlphaFoldDB" id="A0A0B7IWJ1"/>
<feature type="coiled-coil region" evidence="2">
    <location>
        <begin position="43"/>
        <end position="110"/>
    </location>
</feature>
<dbReference type="GO" id="GO:0030288">
    <property type="term" value="C:outer membrane-bounded periplasmic space"/>
    <property type="evidence" value="ECO:0007669"/>
    <property type="project" value="UniProtKB-UniRule"/>
</dbReference>
<dbReference type="Pfam" id="PF13525">
    <property type="entry name" value="YfiO"/>
    <property type="match status" value="1"/>
</dbReference>
<keyword evidence="1 2" id="KW-0732">Signal</keyword>